<organism evidence="2 3">
    <name type="scientific">Myroides odoratimimus CIP 101113</name>
    <dbReference type="NCBI Taxonomy" id="883154"/>
    <lineage>
        <taxon>Bacteria</taxon>
        <taxon>Pseudomonadati</taxon>
        <taxon>Bacteroidota</taxon>
        <taxon>Flavobacteriia</taxon>
        <taxon>Flavobacteriales</taxon>
        <taxon>Flavobacteriaceae</taxon>
        <taxon>Myroides</taxon>
    </lineage>
</organism>
<comment type="caution">
    <text evidence="2">The sequence shown here is derived from an EMBL/GenBank/DDBJ whole genome shotgun (WGS) entry which is preliminary data.</text>
</comment>
<keyword evidence="1" id="KW-0175">Coiled coil</keyword>
<dbReference type="EMBL" id="AGEE01000008">
    <property type="protein sequence ID" value="EHO13840.1"/>
    <property type="molecule type" value="Genomic_DNA"/>
</dbReference>
<evidence type="ECO:0000313" key="3">
    <source>
        <dbReference type="Proteomes" id="UP000004834"/>
    </source>
</evidence>
<gene>
    <name evidence="2" type="ORF">HMPREF9715_00914</name>
</gene>
<evidence type="ECO:0000256" key="1">
    <source>
        <dbReference type="SAM" id="Coils"/>
    </source>
</evidence>
<dbReference type="AlphaFoldDB" id="A0AAV3F4Z2"/>
<evidence type="ECO:0008006" key="4">
    <source>
        <dbReference type="Google" id="ProtNLM"/>
    </source>
</evidence>
<sequence length="195" mass="23092">MFFLKKLARYILRYELNNSNKTREILSNRNQTLSNQNRDFTDDLKRSQKNKKRLLKIINEKKDKSCDLAITSKDEIVYIFTSGTYFISLQLYGTDSNHAWSDSEILYSIHGFKEDIVKIDSLDSNTKRKGYARTLMIYFIEKMKEQKVTEIYGDLSPVDKNSFDWLIPFYESLGFTCTLPTDNKFGKLRMYLNYE</sequence>
<dbReference type="Proteomes" id="UP000004834">
    <property type="component" value="Unassembled WGS sequence"/>
</dbReference>
<proteinExistence type="predicted"/>
<dbReference type="InterPro" id="IPR016181">
    <property type="entry name" value="Acyl_CoA_acyltransferase"/>
</dbReference>
<accession>A0AAV3F4Z2</accession>
<reference evidence="2 3" key="1">
    <citation type="submission" date="2011-11" db="EMBL/GenBank/DDBJ databases">
        <title>The Genome Sequence of Myroides odoratimimus CIP 101113.</title>
        <authorList>
            <person name="Earl A."/>
            <person name="Ward D."/>
            <person name="Feldgarden M."/>
            <person name="Gevers D."/>
            <person name="Huys G."/>
            <person name="Young S.K."/>
            <person name="Zeng Q."/>
            <person name="Gargeya S."/>
            <person name="Fitzgerald M."/>
            <person name="Haas B."/>
            <person name="Abouelleil A."/>
            <person name="Alvarado L."/>
            <person name="Arachchi H.M."/>
            <person name="Berlin A."/>
            <person name="Brown A."/>
            <person name="Chapman S.B."/>
            <person name="Chen Z."/>
            <person name="Dunbar C."/>
            <person name="Freedman E."/>
            <person name="Gearin G."/>
            <person name="Goldberg J."/>
            <person name="Griggs A."/>
            <person name="Gujja S."/>
            <person name="Heiman D."/>
            <person name="Howarth C."/>
            <person name="Larson L."/>
            <person name="Lui A."/>
            <person name="MacDonald P.J.P."/>
            <person name="Montmayeur A."/>
            <person name="Murphy C."/>
            <person name="Neiman D."/>
            <person name="Pearson M."/>
            <person name="Priest M."/>
            <person name="Roberts A."/>
            <person name="Saif S."/>
            <person name="Shea T."/>
            <person name="Shenoy N."/>
            <person name="Sisk P."/>
            <person name="Stolte C."/>
            <person name="Sykes S."/>
            <person name="Wortman J."/>
            <person name="Nusbaum C."/>
            <person name="Birren B."/>
        </authorList>
    </citation>
    <scope>NUCLEOTIDE SEQUENCE [LARGE SCALE GENOMIC DNA]</scope>
    <source>
        <strain evidence="2 3">CIP 101113</strain>
    </source>
</reference>
<evidence type="ECO:0000313" key="2">
    <source>
        <dbReference type="EMBL" id="EHO13840.1"/>
    </source>
</evidence>
<protein>
    <recommendedName>
        <fullName evidence="4">N-acetyltransferase domain-containing protein</fullName>
    </recommendedName>
</protein>
<dbReference type="Gene3D" id="3.40.630.30">
    <property type="match status" value="1"/>
</dbReference>
<dbReference type="RefSeq" id="WP_006262968.1">
    <property type="nucleotide sequence ID" value="NZ_JH590837.1"/>
</dbReference>
<name>A0AAV3F4Z2_9FLAO</name>
<feature type="coiled-coil region" evidence="1">
    <location>
        <begin position="16"/>
        <end position="64"/>
    </location>
</feature>
<dbReference type="SUPFAM" id="SSF55729">
    <property type="entry name" value="Acyl-CoA N-acyltransferases (Nat)"/>
    <property type="match status" value="1"/>
</dbReference>